<name>A0A166T4L8_9AGAM</name>
<evidence type="ECO:0000313" key="2">
    <source>
        <dbReference type="EMBL" id="KZP30180.1"/>
    </source>
</evidence>
<evidence type="ECO:0000313" key="3">
    <source>
        <dbReference type="Proteomes" id="UP000076532"/>
    </source>
</evidence>
<dbReference type="OrthoDB" id="5360893at2759"/>
<proteinExistence type="predicted"/>
<dbReference type="EMBL" id="KV417495">
    <property type="protein sequence ID" value="KZP30180.1"/>
    <property type="molecule type" value="Genomic_DNA"/>
</dbReference>
<keyword evidence="3" id="KW-1185">Reference proteome</keyword>
<dbReference type="Proteomes" id="UP000076532">
    <property type="component" value="Unassembled WGS sequence"/>
</dbReference>
<dbReference type="STRING" id="436010.A0A166T4L8"/>
<feature type="region of interest" description="Disordered" evidence="1">
    <location>
        <begin position="118"/>
        <end position="138"/>
    </location>
</feature>
<gene>
    <name evidence="2" type="ORF">FIBSPDRAFT_146050</name>
</gene>
<sequence>MSISRAPLSKIPTSYATCSIGAPAKLASIELSFPDLLTYANLLVRAESKGPPAAAHPNPVSERDYDTLCDATPLRGVYILQPFAQFEGWHEGTREREDAGASAGVDTDHIGVRDRYAINSSDAPASSDPDAESGKTTRPPAWHRAWVFVRPVNMDSVGLCLDAFQAAGAEGGAIAGRGGEGGDGGAC</sequence>
<protein>
    <submittedName>
        <fullName evidence="2">Uncharacterized protein</fullName>
    </submittedName>
</protein>
<accession>A0A166T4L8</accession>
<evidence type="ECO:0000256" key="1">
    <source>
        <dbReference type="SAM" id="MobiDB-lite"/>
    </source>
</evidence>
<organism evidence="2 3">
    <name type="scientific">Athelia psychrophila</name>
    <dbReference type="NCBI Taxonomy" id="1759441"/>
    <lineage>
        <taxon>Eukaryota</taxon>
        <taxon>Fungi</taxon>
        <taxon>Dikarya</taxon>
        <taxon>Basidiomycota</taxon>
        <taxon>Agaricomycotina</taxon>
        <taxon>Agaricomycetes</taxon>
        <taxon>Agaricomycetidae</taxon>
        <taxon>Atheliales</taxon>
        <taxon>Atheliaceae</taxon>
        <taxon>Athelia</taxon>
    </lineage>
</organism>
<reference evidence="2 3" key="1">
    <citation type="journal article" date="2016" name="Mol. Biol. Evol.">
        <title>Comparative Genomics of Early-Diverging Mushroom-Forming Fungi Provides Insights into the Origins of Lignocellulose Decay Capabilities.</title>
        <authorList>
            <person name="Nagy L.G."/>
            <person name="Riley R."/>
            <person name="Tritt A."/>
            <person name="Adam C."/>
            <person name="Daum C."/>
            <person name="Floudas D."/>
            <person name="Sun H."/>
            <person name="Yadav J.S."/>
            <person name="Pangilinan J."/>
            <person name="Larsson K.H."/>
            <person name="Matsuura K."/>
            <person name="Barry K."/>
            <person name="Labutti K."/>
            <person name="Kuo R."/>
            <person name="Ohm R.A."/>
            <person name="Bhattacharya S.S."/>
            <person name="Shirouzu T."/>
            <person name="Yoshinaga Y."/>
            <person name="Martin F.M."/>
            <person name="Grigoriev I.V."/>
            <person name="Hibbett D.S."/>
        </authorList>
    </citation>
    <scope>NUCLEOTIDE SEQUENCE [LARGE SCALE GENOMIC DNA]</scope>
    <source>
        <strain evidence="2 3">CBS 109695</strain>
    </source>
</reference>
<dbReference type="AlphaFoldDB" id="A0A166T4L8"/>